<dbReference type="GO" id="GO:0004674">
    <property type="term" value="F:protein serine/threonine kinase activity"/>
    <property type="evidence" value="ECO:0007669"/>
    <property type="project" value="UniProtKB-KW"/>
</dbReference>
<evidence type="ECO:0000256" key="3">
    <source>
        <dbReference type="ARBA" id="ARBA00022553"/>
    </source>
</evidence>
<dbReference type="VEuPathDB" id="VectorBase:RSAN_057591"/>
<protein>
    <recommendedName>
        <fullName evidence="1">non-specific serine/threonine protein kinase</fullName>
        <ecNumber evidence="1">2.7.11.1</ecNumber>
    </recommendedName>
</protein>
<evidence type="ECO:0000256" key="1">
    <source>
        <dbReference type="ARBA" id="ARBA00012513"/>
    </source>
</evidence>
<dbReference type="EC" id="2.7.11.1" evidence="1"/>
<dbReference type="InterPro" id="IPR000719">
    <property type="entry name" value="Prot_kinase_dom"/>
</dbReference>
<comment type="catalytic activity">
    <reaction evidence="8">
        <text>L-threonyl-[protein] + ATP = O-phospho-L-threonyl-[protein] + ADP + H(+)</text>
        <dbReference type="Rhea" id="RHEA:46608"/>
        <dbReference type="Rhea" id="RHEA-COMP:11060"/>
        <dbReference type="Rhea" id="RHEA-COMP:11605"/>
        <dbReference type="ChEBI" id="CHEBI:15378"/>
        <dbReference type="ChEBI" id="CHEBI:30013"/>
        <dbReference type="ChEBI" id="CHEBI:30616"/>
        <dbReference type="ChEBI" id="CHEBI:61977"/>
        <dbReference type="ChEBI" id="CHEBI:456216"/>
        <dbReference type="EC" id="2.7.11.1"/>
    </reaction>
</comment>
<dbReference type="GO" id="GO:0007010">
    <property type="term" value="P:cytoskeleton organization"/>
    <property type="evidence" value="ECO:0007669"/>
    <property type="project" value="UniProtKB-ARBA"/>
</dbReference>
<keyword evidence="6" id="KW-0418">Kinase</keyword>
<dbReference type="GO" id="GO:0000082">
    <property type="term" value="P:G1/S transition of mitotic cell cycle"/>
    <property type="evidence" value="ECO:0007669"/>
    <property type="project" value="TreeGrafter"/>
</dbReference>
<feature type="domain" description="Protein kinase" evidence="11">
    <location>
        <begin position="1"/>
        <end position="240"/>
    </location>
</feature>
<evidence type="ECO:0000256" key="7">
    <source>
        <dbReference type="ARBA" id="ARBA00022840"/>
    </source>
</evidence>
<dbReference type="GO" id="GO:0043065">
    <property type="term" value="P:positive regulation of apoptotic process"/>
    <property type="evidence" value="ECO:0007669"/>
    <property type="project" value="TreeGrafter"/>
</dbReference>
<dbReference type="Pfam" id="PF00069">
    <property type="entry name" value="Pkinase"/>
    <property type="match status" value="1"/>
</dbReference>
<proteinExistence type="predicted"/>
<evidence type="ECO:0000259" key="11">
    <source>
        <dbReference type="PROSITE" id="PS50011"/>
    </source>
</evidence>
<dbReference type="InterPro" id="IPR011009">
    <property type="entry name" value="Kinase-like_dom_sf"/>
</dbReference>
<gene>
    <name evidence="12" type="ORF">HPB52_006273</name>
</gene>
<keyword evidence="3" id="KW-0597">Phosphoprotein</keyword>
<dbReference type="Gene3D" id="1.10.510.10">
    <property type="entry name" value="Transferase(Phosphotransferase) domain 1"/>
    <property type="match status" value="1"/>
</dbReference>
<accession>A0A9D4PL13</accession>
<evidence type="ECO:0000256" key="5">
    <source>
        <dbReference type="ARBA" id="ARBA00022741"/>
    </source>
</evidence>
<keyword evidence="7" id="KW-0067">ATP-binding</keyword>
<dbReference type="PANTHER" id="PTHR24356">
    <property type="entry name" value="SERINE/THREONINE-PROTEIN KINASE"/>
    <property type="match status" value="1"/>
</dbReference>
<reference evidence="12" key="2">
    <citation type="submission" date="2021-09" db="EMBL/GenBank/DDBJ databases">
        <authorList>
            <person name="Jia N."/>
            <person name="Wang J."/>
            <person name="Shi W."/>
            <person name="Du L."/>
            <person name="Sun Y."/>
            <person name="Zhan W."/>
            <person name="Jiang J."/>
            <person name="Wang Q."/>
            <person name="Zhang B."/>
            <person name="Ji P."/>
            <person name="Sakyi L.B."/>
            <person name="Cui X."/>
            <person name="Yuan T."/>
            <person name="Jiang B."/>
            <person name="Yang W."/>
            <person name="Lam T.T.-Y."/>
            <person name="Chang Q."/>
            <person name="Ding S."/>
            <person name="Wang X."/>
            <person name="Zhu J."/>
            <person name="Ruan X."/>
            <person name="Zhao L."/>
            <person name="Wei J."/>
            <person name="Que T."/>
            <person name="Du C."/>
            <person name="Cheng J."/>
            <person name="Dai P."/>
            <person name="Han X."/>
            <person name="Huang E."/>
            <person name="Gao Y."/>
            <person name="Liu J."/>
            <person name="Shao H."/>
            <person name="Ye R."/>
            <person name="Li L."/>
            <person name="Wei W."/>
            <person name="Wang X."/>
            <person name="Wang C."/>
            <person name="Huo Q."/>
            <person name="Li W."/>
            <person name="Guo W."/>
            <person name="Chen H."/>
            <person name="Chen S."/>
            <person name="Zhou L."/>
            <person name="Zhou L."/>
            <person name="Ni X."/>
            <person name="Tian J."/>
            <person name="Zhou Y."/>
            <person name="Sheng Y."/>
            <person name="Liu T."/>
            <person name="Pan Y."/>
            <person name="Xia L."/>
            <person name="Li J."/>
            <person name="Zhao F."/>
            <person name="Cao W."/>
        </authorList>
    </citation>
    <scope>NUCLEOTIDE SEQUENCE</scope>
    <source>
        <strain evidence="12">Rsan-2018</strain>
        <tissue evidence="12">Larvae</tissue>
    </source>
</reference>
<evidence type="ECO:0000256" key="8">
    <source>
        <dbReference type="ARBA" id="ARBA00047899"/>
    </source>
</evidence>
<keyword evidence="2" id="KW-0723">Serine/threonine-protein kinase</keyword>
<evidence type="ECO:0000256" key="10">
    <source>
        <dbReference type="SAM" id="MobiDB-lite"/>
    </source>
</evidence>
<dbReference type="GO" id="GO:0035329">
    <property type="term" value="P:hippo signaling"/>
    <property type="evidence" value="ECO:0007669"/>
    <property type="project" value="TreeGrafter"/>
</dbReference>
<evidence type="ECO:0000256" key="6">
    <source>
        <dbReference type="ARBA" id="ARBA00022777"/>
    </source>
</evidence>
<dbReference type="PROSITE" id="PS00108">
    <property type="entry name" value="PROTEIN_KINASE_ST"/>
    <property type="match status" value="1"/>
</dbReference>
<dbReference type="GO" id="GO:0005524">
    <property type="term" value="F:ATP binding"/>
    <property type="evidence" value="ECO:0007669"/>
    <property type="project" value="UniProtKB-KW"/>
</dbReference>
<evidence type="ECO:0000256" key="4">
    <source>
        <dbReference type="ARBA" id="ARBA00022679"/>
    </source>
</evidence>
<dbReference type="PROSITE" id="PS50011">
    <property type="entry name" value="PROTEIN_KINASE_DOM"/>
    <property type="match status" value="1"/>
</dbReference>
<name>A0A9D4PL13_RHISA</name>
<keyword evidence="13" id="KW-1185">Reference proteome</keyword>
<organism evidence="12 13">
    <name type="scientific">Rhipicephalus sanguineus</name>
    <name type="common">Brown dog tick</name>
    <name type="synonym">Ixodes sanguineus</name>
    <dbReference type="NCBI Taxonomy" id="34632"/>
    <lineage>
        <taxon>Eukaryota</taxon>
        <taxon>Metazoa</taxon>
        <taxon>Ecdysozoa</taxon>
        <taxon>Arthropoda</taxon>
        <taxon>Chelicerata</taxon>
        <taxon>Arachnida</taxon>
        <taxon>Acari</taxon>
        <taxon>Parasitiformes</taxon>
        <taxon>Ixodida</taxon>
        <taxon>Ixodoidea</taxon>
        <taxon>Ixodidae</taxon>
        <taxon>Rhipicephalinae</taxon>
        <taxon>Rhipicephalus</taxon>
        <taxon>Rhipicephalus</taxon>
    </lineage>
</organism>
<feature type="region of interest" description="Disordered" evidence="10">
    <location>
        <begin position="131"/>
        <end position="211"/>
    </location>
</feature>
<sequence length="294" mass="32737">MSLLIRLGVFEEHLARFYIAELVLALESVHKLGFIHRDIKPDNVLIDRDGHIKLTDFGLCTGFRWTHNSKYYQKNGVVARPKHDSLMIEGLAGVFEFPVSRRAAAIGLKAQPLASAGTRSMRLRVKCVTSRPVEEKGAQPLASPSTQASYSRERRQQKPTAAARVKAKEKKAKQLPVPNGLGGEEFAEPLHSPAKSYGPGDRTTECTRGTSVVSRCAERGLQQASHRPAKPTLLRRHDALLAMRPTQIKLPCIITHRHLLPALRVTAPFIDTYDLRLRAAPSSTRTSPCSWWSR</sequence>
<dbReference type="GO" id="GO:0046620">
    <property type="term" value="P:regulation of organ growth"/>
    <property type="evidence" value="ECO:0007669"/>
    <property type="project" value="TreeGrafter"/>
</dbReference>
<evidence type="ECO:0000313" key="13">
    <source>
        <dbReference type="Proteomes" id="UP000821837"/>
    </source>
</evidence>
<dbReference type="InterPro" id="IPR050236">
    <property type="entry name" value="Ser_Thr_kinase_AGC"/>
</dbReference>
<keyword evidence="4" id="KW-0808">Transferase</keyword>
<keyword evidence="5" id="KW-0547">Nucleotide-binding</keyword>
<dbReference type="FunFam" id="1.10.510.10:FF:000024">
    <property type="entry name" value="Probable serine/threonine-protein kinase cot-1"/>
    <property type="match status" value="1"/>
</dbReference>
<dbReference type="EMBL" id="JABSTV010001252">
    <property type="protein sequence ID" value="KAH7946957.1"/>
    <property type="molecule type" value="Genomic_DNA"/>
</dbReference>
<evidence type="ECO:0000256" key="2">
    <source>
        <dbReference type="ARBA" id="ARBA00022527"/>
    </source>
</evidence>
<comment type="caution">
    <text evidence="12">The sequence shown here is derived from an EMBL/GenBank/DDBJ whole genome shotgun (WGS) entry which is preliminary data.</text>
</comment>
<reference evidence="12" key="1">
    <citation type="journal article" date="2020" name="Cell">
        <title>Large-Scale Comparative Analyses of Tick Genomes Elucidate Their Genetic Diversity and Vector Capacities.</title>
        <authorList>
            <consortium name="Tick Genome and Microbiome Consortium (TIGMIC)"/>
            <person name="Jia N."/>
            <person name="Wang J."/>
            <person name="Shi W."/>
            <person name="Du L."/>
            <person name="Sun Y."/>
            <person name="Zhan W."/>
            <person name="Jiang J.F."/>
            <person name="Wang Q."/>
            <person name="Zhang B."/>
            <person name="Ji P."/>
            <person name="Bell-Sakyi L."/>
            <person name="Cui X.M."/>
            <person name="Yuan T.T."/>
            <person name="Jiang B.G."/>
            <person name="Yang W.F."/>
            <person name="Lam T.T."/>
            <person name="Chang Q.C."/>
            <person name="Ding S.J."/>
            <person name="Wang X.J."/>
            <person name="Zhu J.G."/>
            <person name="Ruan X.D."/>
            <person name="Zhao L."/>
            <person name="Wei J.T."/>
            <person name="Ye R.Z."/>
            <person name="Que T.C."/>
            <person name="Du C.H."/>
            <person name="Zhou Y.H."/>
            <person name="Cheng J.X."/>
            <person name="Dai P.F."/>
            <person name="Guo W.B."/>
            <person name="Han X.H."/>
            <person name="Huang E.J."/>
            <person name="Li L.F."/>
            <person name="Wei W."/>
            <person name="Gao Y.C."/>
            <person name="Liu J.Z."/>
            <person name="Shao H.Z."/>
            <person name="Wang X."/>
            <person name="Wang C.C."/>
            <person name="Yang T.C."/>
            <person name="Huo Q.B."/>
            <person name="Li W."/>
            <person name="Chen H.Y."/>
            <person name="Chen S.E."/>
            <person name="Zhou L.G."/>
            <person name="Ni X.B."/>
            <person name="Tian J.H."/>
            <person name="Sheng Y."/>
            <person name="Liu T."/>
            <person name="Pan Y.S."/>
            <person name="Xia L.Y."/>
            <person name="Li J."/>
            <person name="Zhao F."/>
            <person name="Cao W.C."/>
        </authorList>
    </citation>
    <scope>NUCLEOTIDE SEQUENCE</scope>
    <source>
        <strain evidence="12">Rsan-2018</strain>
    </source>
</reference>
<dbReference type="PANTHER" id="PTHR24356:SF418">
    <property type="entry name" value="SERINE_THREONINE-PROTEIN KINASE WARTS"/>
    <property type="match status" value="1"/>
</dbReference>
<dbReference type="Proteomes" id="UP000821837">
    <property type="component" value="Chromosome 6"/>
</dbReference>
<dbReference type="InterPro" id="IPR008271">
    <property type="entry name" value="Ser/Thr_kinase_AS"/>
</dbReference>
<dbReference type="SMART" id="SM00220">
    <property type="entry name" value="S_TKc"/>
    <property type="match status" value="1"/>
</dbReference>
<comment type="catalytic activity">
    <reaction evidence="9">
        <text>L-seryl-[protein] + ATP = O-phospho-L-seryl-[protein] + ADP + H(+)</text>
        <dbReference type="Rhea" id="RHEA:17989"/>
        <dbReference type="Rhea" id="RHEA-COMP:9863"/>
        <dbReference type="Rhea" id="RHEA-COMP:11604"/>
        <dbReference type="ChEBI" id="CHEBI:15378"/>
        <dbReference type="ChEBI" id="CHEBI:29999"/>
        <dbReference type="ChEBI" id="CHEBI:30616"/>
        <dbReference type="ChEBI" id="CHEBI:83421"/>
        <dbReference type="ChEBI" id="CHEBI:456216"/>
        <dbReference type="EC" id="2.7.11.1"/>
    </reaction>
</comment>
<dbReference type="SUPFAM" id="SSF56112">
    <property type="entry name" value="Protein kinase-like (PK-like)"/>
    <property type="match status" value="1"/>
</dbReference>
<evidence type="ECO:0000313" key="12">
    <source>
        <dbReference type="EMBL" id="KAH7946957.1"/>
    </source>
</evidence>
<dbReference type="AlphaFoldDB" id="A0A9D4PL13"/>
<evidence type="ECO:0000256" key="9">
    <source>
        <dbReference type="ARBA" id="ARBA00048679"/>
    </source>
</evidence>